<dbReference type="Pfam" id="PF01509">
    <property type="entry name" value="TruB_N"/>
    <property type="match status" value="1"/>
</dbReference>
<keyword evidence="9" id="KW-1185">Reference proteome</keyword>
<gene>
    <name evidence="5 8" type="primary">truB</name>
    <name evidence="8" type="ORF">H5P28_04985</name>
</gene>
<dbReference type="EMBL" id="JACHVB010000014">
    <property type="protein sequence ID" value="MBC2593612.1"/>
    <property type="molecule type" value="Genomic_DNA"/>
</dbReference>
<dbReference type="Gene3D" id="3.30.2350.10">
    <property type="entry name" value="Pseudouridine synthase"/>
    <property type="match status" value="1"/>
</dbReference>
<dbReference type="InterPro" id="IPR020103">
    <property type="entry name" value="PsdUridine_synth_cat_dom_sf"/>
</dbReference>
<evidence type="ECO:0000256" key="5">
    <source>
        <dbReference type="HAMAP-Rule" id="MF_01080"/>
    </source>
</evidence>
<feature type="active site" description="Nucleophile" evidence="5">
    <location>
        <position position="46"/>
    </location>
</feature>
<evidence type="ECO:0000313" key="9">
    <source>
        <dbReference type="Proteomes" id="UP000546464"/>
    </source>
</evidence>
<comment type="similarity">
    <text evidence="2 5">Belongs to the pseudouridine synthase TruB family. Type 1 subfamily.</text>
</comment>
<dbReference type="InterPro" id="IPR032819">
    <property type="entry name" value="TruB_C"/>
</dbReference>
<dbReference type="SUPFAM" id="SSF55120">
    <property type="entry name" value="Pseudouridine synthase"/>
    <property type="match status" value="1"/>
</dbReference>
<evidence type="ECO:0000259" key="7">
    <source>
        <dbReference type="Pfam" id="PF16198"/>
    </source>
</evidence>
<dbReference type="GO" id="GO:0160148">
    <property type="term" value="F:tRNA pseudouridine(55) synthase activity"/>
    <property type="evidence" value="ECO:0007669"/>
    <property type="project" value="UniProtKB-EC"/>
</dbReference>
<dbReference type="NCBIfam" id="TIGR00431">
    <property type="entry name" value="TruB"/>
    <property type="match status" value="1"/>
</dbReference>
<dbReference type="AlphaFoldDB" id="A0A842HB13"/>
<dbReference type="GO" id="GO:0003723">
    <property type="term" value="F:RNA binding"/>
    <property type="evidence" value="ECO:0007669"/>
    <property type="project" value="InterPro"/>
</dbReference>
<reference evidence="8 9" key="1">
    <citation type="submission" date="2020-07" db="EMBL/GenBank/DDBJ databases">
        <authorList>
            <person name="Feng X."/>
        </authorList>
    </citation>
    <scope>NUCLEOTIDE SEQUENCE [LARGE SCALE GENOMIC DNA]</scope>
    <source>
        <strain evidence="8 9">JCM31066</strain>
    </source>
</reference>
<dbReference type="Pfam" id="PF16198">
    <property type="entry name" value="TruB_C_2"/>
    <property type="match status" value="1"/>
</dbReference>
<dbReference type="EC" id="5.4.99.25" evidence="5"/>
<dbReference type="InterPro" id="IPR014780">
    <property type="entry name" value="tRNA_psdUridine_synth_TruB"/>
</dbReference>
<protein>
    <recommendedName>
        <fullName evidence="5">tRNA pseudouridine synthase B</fullName>
        <ecNumber evidence="5">5.4.99.25</ecNumber>
    </recommendedName>
    <alternativeName>
        <fullName evidence="5">tRNA pseudouridine(55) synthase</fullName>
        <shortName evidence="5">Psi55 synthase</shortName>
    </alternativeName>
    <alternativeName>
        <fullName evidence="5">tRNA pseudouridylate synthase</fullName>
    </alternativeName>
    <alternativeName>
        <fullName evidence="5">tRNA-uridine isomerase</fullName>
    </alternativeName>
</protein>
<evidence type="ECO:0000259" key="6">
    <source>
        <dbReference type="Pfam" id="PF01509"/>
    </source>
</evidence>
<proteinExistence type="inferred from homology"/>
<keyword evidence="4 5" id="KW-0413">Isomerase</keyword>
<organism evidence="8 9">
    <name type="scientific">Ruficoccus amylovorans</name>
    <dbReference type="NCBI Taxonomy" id="1804625"/>
    <lineage>
        <taxon>Bacteria</taxon>
        <taxon>Pseudomonadati</taxon>
        <taxon>Verrucomicrobiota</taxon>
        <taxon>Opitutia</taxon>
        <taxon>Puniceicoccales</taxon>
        <taxon>Cerasicoccaceae</taxon>
        <taxon>Ruficoccus</taxon>
    </lineage>
</organism>
<evidence type="ECO:0000256" key="3">
    <source>
        <dbReference type="ARBA" id="ARBA00022694"/>
    </source>
</evidence>
<dbReference type="RefSeq" id="WP_185674617.1">
    <property type="nucleotide sequence ID" value="NZ_JACHVB010000014.1"/>
</dbReference>
<evidence type="ECO:0000256" key="4">
    <source>
        <dbReference type="ARBA" id="ARBA00023235"/>
    </source>
</evidence>
<evidence type="ECO:0000256" key="2">
    <source>
        <dbReference type="ARBA" id="ARBA00005642"/>
    </source>
</evidence>
<evidence type="ECO:0000256" key="1">
    <source>
        <dbReference type="ARBA" id="ARBA00000385"/>
    </source>
</evidence>
<comment type="function">
    <text evidence="5">Responsible for synthesis of pseudouridine from uracil-55 in the psi GC loop of transfer RNAs.</text>
</comment>
<dbReference type="Proteomes" id="UP000546464">
    <property type="component" value="Unassembled WGS sequence"/>
</dbReference>
<comment type="caution">
    <text evidence="8">The sequence shown here is derived from an EMBL/GenBank/DDBJ whole genome shotgun (WGS) entry which is preliminary data.</text>
</comment>
<accession>A0A842HB13</accession>
<comment type="catalytic activity">
    <reaction evidence="1 5">
        <text>uridine(55) in tRNA = pseudouridine(55) in tRNA</text>
        <dbReference type="Rhea" id="RHEA:42532"/>
        <dbReference type="Rhea" id="RHEA-COMP:10101"/>
        <dbReference type="Rhea" id="RHEA-COMP:10102"/>
        <dbReference type="ChEBI" id="CHEBI:65314"/>
        <dbReference type="ChEBI" id="CHEBI:65315"/>
        <dbReference type="EC" id="5.4.99.25"/>
    </reaction>
</comment>
<dbReference type="GO" id="GO:0031119">
    <property type="term" value="P:tRNA pseudouridine synthesis"/>
    <property type="evidence" value="ECO:0007669"/>
    <property type="project" value="UniProtKB-UniRule"/>
</dbReference>
<dbReference type="HAMAP" id="MF_01080">
    <property type="entry name" value="TruB_bact"/>
    <property type="match status" value="1"/>
</dbReference>
<evidence type="ECO:0000313" key="8">
    <source>
        <dbReference type="EMBL" id="MBC2593612.1"/>
    </source>
</evidence>
<feature type="domain" description="tRNA pseudouridylate synthase B C-terminal" evidence="7">
    <location>
        <begin position="181"/>
        <end position="234"/>
    </location>
</feature>
<dbReference type="InterPro" id="IPR002501">
    <property type="entry name" value="PsdUridine_synth_N"/>
</dbReference>
<dbReference type="GO" id="GO:1990481">
    <property type="term" value="P:mRNA pseudouridine synthesis"/>
    <property type="evidence" value="ECO:0007669"/>
    <property type="project" value="TreeGrafter"/>
</dbReference>
<dbReference type="PANTHER" id="PTHR13767">
    <property type="entry name" value="TRNA-PSEUDOURIDINE SYNTHASE"/>
    <property type="match status" value="1"/>
</dbReference>
<dbReference type="PANTHER" id="PTHR13767:SF2">
    <property type="entry name" value="PSEUDOURIDYLATE SYNTHASE TRUB1"/>
    <property type="match status" value="1"/>
</dbReference>
<name>A0A842HB13_9BACT</name>
<keyword evidence="3 5" id="KW-0819">tRNA processing</keyword>
<dbReference type="CDD" id="cd02573">
    <property type="entry name" value="PseudoU_synth_EcTruB"/>
    <property type="match status" value="1"/>
</dbReference>
<dbReference type="FunFam" id="3.30.2350.10:FF:000011">
    <property type="entry name" value="tRNA pseudouridine synthase B"/>
    <property type="match status" value="1"/>
</dbReference>
<feature type="domain" description="Pseudouridine synthase II N-terminal" evidence="6">
    <location>
        <begin position="31"/>
        <end position="180"/>
    </location>
</feature>
<sequence length="243" mass="27023">MTPTNQNEFEGVLLVDKPSGPTSHDVVDRLRRKLKMKRIGHAGTLDPNATGLLIMLVGRATKVSQYLMSLDKAYEGTIRLGEETNTYDSDGEITETRPLPEGLDAAAIDEVLQSFVGDQYQTPPMFSAKKVDGVPLYKLARKGKEVEREPRFIRISEIELLDYTEPCAEIGMACSKGTYVRTLAHDVGQKLGCGAHLSELRRIAVGHFHIDDAVTLEELEEMSLSAFRRRLIPIYQAVPSHVL</sequence>